<name>A0A7J9JJM4_9ROSI</name>
<dbReference type="AlphaFoldDB" id="A0A7J9JJM4"/>
<reference evidence="2 3" key="1">
    <citation type="journal article" date="2019" name="Genome Biol. Evol.">
        <title>Insights into the evolution of the New World diploid cottons (Gossypium, subgenus Houzingenia) based on genome sequencing.</title>
        <authorList>
            <person name="Grover C.E."/>
            <person name="Arick M.A. 2nd"/>
            <person name="Thrash A."/>
            <person name="Conover J.L."/>
            <person name="Sanders W.S."/>
            <person name="Peterson D.G."/>
            <person name="Frelichowski J.E."/>
            <person name="Scheffler J.A."/>
            <person name="Scheffler B.E."/>
            <person name="Wendel J.F."/>
        </authorList>
    </citation>
    <scope>NUCLEOTIDE SEQUENCE [LARGE SCALE GENOMIC DNA]</scope>
    <source>
        <strain evidence="2">6</strain>
        <tissue evidence="2">Leaf</tissue>
    </source>
</reference>
<comment type="caution">
    <text evidence="2">The sequence shown here is derived from an EMBL/GenBank/DDBJ whole genome shotgun (WGS) entry which is preliminary data.</text>
</comment>
<dbReference type="Pfam" id="PF24924">
    <property type="entry name" value="DUF7745"/>
    <property type="match status" value="1"/>
</dbReference>
<sequence>MYSPELNLIHRKLIMEKGFLDRVEDNAAIRTWSETTQREKCESLAEGYVSELWDFTCISIGQNDKHLFRSLAQFWNPAYSCFTFGKVDLVPTIEEYMAILRCLKIQVYKAYSRAVNVPTFLKKLMNITWMSEQWVAAQIKQKGDNKCIPWKDLKDLILAHPNKMKKVDVFALSIYSLVFFSKALGHVDEAVTDLFDRFDKRVTPVPTILAETFRPLNACRRAGEGRVVGCAQLLLTWFHSHFWKVDKVSYQVFSESYLPLKEIVDRPRRDDISGEKWMAIFQNLQEENIEWRASWLLLDEILF</sequence>
<dbReference type="EMBL" id="JABFAE010000008">
    <property type="protein sequence ID" value="MBA0834014.1"/>
    <property type="molecule type" value="Genomic_DNA"/>
</dbReference>
<dbReference type="InterPro" id="IPR056647">
    <property type="entry name" value="DUF7745"/>
</dbReference>
<evidence type="ECO:0000259" key="1">
    <source>
        <dbReference type="Pfam" id="PF24924"/>
    </source>
</evidence>
<proteinExistence type="predicted"/>
<dbReference type="PANTHER" id="PTHR48200:SF1">
    <property type="entry name" value="AMINOTRANSFERASE-LIKE PLANT MOBILE DOMAIN-CONTAINING PROTEIN"/>
    <property type="match status" value="1"/>
</dbReference>
<evidence type="ECO:0000313" key="2">
    <source>
        <dbReference type="EMBL" id="MBA0834014.1"/>
    </source>
</evidence>
<feature type="domain" description="DUF7745" evidence="1">
    <location>
        <begin position="65"/>
        <end position="298"/>
    </location>
</feature>
<protein>
    <recommendedName>
        <fullName evidence="1">DUF7745 domain-containing protein</fullName>
    </recommendedName>
</protein>
<evidence type="ECO:0000313" key="3">
    <source>
        <dbReference type="Proteomes" id="UP000593575"/>
    </source>
</evidence>
<dbReference type="PANTHER" id="PTHR48200">
    <property type="entry name" value="PROTEIN, PUTATIVE-RELATED"/>
    <property type="match status" value="1"/>
</dbReference>
<keyword evidence="3" id="KW-1185">Reference proteome</keyword>
<dbReference type="Proteomes" id="UP000593575">
    <property type="component" value="Unassembled WGS sequence"/>
</dbReference>
<organism evidence="2 3">
    <name type="scientific">Gossypium armourianum</name>
    <dbReference type="NCBI Taxonomy" id="34283"/>
    <lineage>
        <taxon>Eukaryota</taxon>
        <taxon>Viridiplantae</taxon>
        <taxon>Streptophyta</taxon>
        <taxon>Embryophyta</taxon>
        <taxon>Tracheophyta</taxon>
        <taxon>Spermatophyta</taxon>
        <taxon>Magnoliopsida</taxon>
        <taxon>eudicotyledons</taxon>
        <taxon>Gunneridae</taxon>
        <taxon>Pentapetalae</taxon>
        <taxon>rosids</taxon>
        <taxon>malvids</taxon>
        <taxon>Malvales</taxon>
        <taxon>Malvaceae</taxon>
        <taxon>Malvoideae</taxon>
        <taxon>Gossypium</taxon>
    </lineage>
</organism>
<accession>A0A7J9JJM4</accession>
<gene>
    <name evidence="2" type="ORF">Goarm_006412</name>
</gene>